<dbReference type="PANTHER" id="PTHR24388:SF54">
    <property type="entry name" value="PROTEIN ESCARGOT"/>
    <property type="match status" value="1"/>
</dbReference>
<keyword evidence="11" id="KW-0539">Nucleus</keyword>
<gene>
    <name evidence="15" type="ORF">RRG08_040178</name>
</gene>
<dbReference type="PANTHER" id="PTHR24388">
    <property type="entry name" value="ZINC FINGER PROTEIN"/>
    <property type="match status" value="1"/>
</dbReference>
<keyword evidence="4" id="KW-0479">Metal-binding</keyword>
<dbReference type="GO" id="GO:0000981">
    <property type="term" value="F:DNA-binding transcription factor activity, RNA polymerase II-specific"/>
    <property type="evidence" value="ECO:0007669"/>
    <property type="project" value="TreeGrafter"/>
</dbReference>
<dbReference type="PROSITE" id="PS00028">
    <property type="entry name" value="ZINC_FINGER_C2H2_1"/>
    <property type="match status" value="1"/>
</dbReference>
<evidence type="ECO:0000256" key="6">
    <source>
        <dbReference type="ARBA" id="ARBA00022771"/>
    </source>
</evidence>
<evidence type="ECO:0000256" key="2">
    <source>
        <dbReference type="ARBA" id="ARBA00004123"/>
    </source>
</evidence>
<evidence type="ECO:0000256" key="10">
    <source>
        <dbReference type="ARBA" id="ARBA00023163"/>
    </source>
</evidence>
<organism evidence="15 16">
    <name type="scientific">Elysia crispata</name>
    <name type="common">lettuce slug</name>
    <dbReference type="NCBI Taxonomy" id="231223"/>
    <lineage>
        <taxon>Eukaryota</taxon>
        <taxon>Metazoa</taxon>
        <taxon>Spiralia</taxon>
        <taxon>Lophotrochozoa</taxon>
        <taxon>Mollusca</taxon>
        <taxon>Gastropoda</taxon>
        <taxon>Heterobranchia</taxon>
        <taxon>Euthyneura</taxon>
        <taxon>Panpulmonata</taxon>
        <taxon>Sacoglossa</taxon>
        <taxon>Placobranchoidea</taxon>
        <taxon>Plakobranchidae</taxon>
        <taxon>Elysia</taxon>
    </lineage>
</organism>
<keyword evidence="5" id="KW-0677">Repeat</keyword>
<evidence type="ECO:0000256" key="1">
    <source>
        <dbReference type="ARBA" id="ARBA00003767"/>
    </source>
</evidence>
<keyword evidence="16" id="KW-1185">Reference proteome</keyword>
<evidence type="ECO:0000313" key="16">
    <source>
        <dbReference type="Proteomes" id="UP001283361"/>
    </source>
</evidence>
<comment type="similarity">
    <text evidence="3">Belongs to the krueppel C2H2-type zinc-finger protein family.</text>
</comment>
<evidence type="ECO:0000256" key="3">
    <source>
        <dbReference type="ARBA" id="ARBA00006991"/>
    </source>
</evidence>
<keyword evidence="7" id="KW-0862">Zinc</keyword>
<comment type="subcellular location">
    <subcellularLocation>
        <location evidence="2">Nucleus</location>
    </subcellularLocation>
</comment>
<dbReference type="FunFam" id="3.30.160.60:FF:002288">
    <property type="entry name" value="Zinc finger protein 700"/>
    <property type="match status" value="1"/>
</dbReference>
<dbReference type="GO" id="GO:0005634">
    <property type="term" value="C:nucleus"/>
    <property type="evidence" value="ECO:0007669"/>
    <property type="project" value="UniProtKB-SubCell"/>
</dbReference>
<keyword evidence="10" id="KW-0804">Transcription</keyword>
<evidence type="ECO:0000256" key="7">
    <source>
        <dbReference type="ARBA" id="ARBA00022833"/>
    </source>
</evidence>
<dbReference type="PROSITE" id="PS50157">
    <property type="entry name" value="ZINC_FINGER_C2H2_2"/>
    <property type="match status" value="1"/>
</dbReference>
<feature type="domain" description="C2H2-type" evidence="14">
    <location>
        <begin position="141"/>
        <end position="168"/>
    </location>
</feature>
<evidence type="ECO:0000256" key="11">
    <source>
        <dbReference type="ARBA" id="ARBA00023242"/>
    </source>
</evidence>
<evidence type="ECO:0000259" key="14">
    <source>
        <dbReference type="PROSITE" id="PS50157"/>
    </source>
</evidence>
<dbReference type="SMART" id="SM00355">
    <property type="entry name" value="ZnF_C2H2"/>
    <property type="match status" value="1"/>
</dbReference>
<evidence type="ECO:0000313" key="15">
    <source>
        <dbReference type="EMBL" id="KAK3719878.1"/>
    </source>
</evidence>
<dbReference type="EMBL" id="JAWDGP010007412">
    <property type="protein sequence ID" value="KAK3719878.1"/>
    <property type="molecule type" value="Genomic_DNA"/>
</dbReference>
<evidence type="ECO:0000256" key="4">
    <source>
        <dbReference type="ARBA" id="ARBA00022723"/>
    </source>
</evidence>
<keyword evidence="8" id="KW-0805">Transcription regulation</keyword>
<dbReference type="Pfam" id="PF00096">
    <property type="entry name" value="zf-C2H2"/>
    <property type="match status" value="1"/>
</dbReference>
<name>A0AAE0XW08_9GAST</name>
<keyword evidence="6 12" id="KW-0863">Zinc-finger</keyword>
<reference evidence="15" key="1">
    <citation type="journal article" date="2023" name="G3 (Bethesda)">
        <title>A reference genome for the long-term kleptoplast-retaining sea slug Elysia crispata morphotype clarki.</title>
        <authorList>
            <person name="Eastman K.E."/>
            <person name="Pendleton A.L."/>
            <person name="Shaikh M.A."/>
            <person name="Suttiyut T."/>
            <person name="Ogas R."/>
            <person name="Tomko P."/>
            <person name="Gavelis G."/>
            <person name="Widhalm J.R."/>
            <person name="Wisecaver J.H."/>
        </authorList>
    </citation>
    <scope>NUCLEOTIDE SEQUENCE</scope>
    <source>
        <strain evidence="15">ECLA1</strain>
    </source>
</reference>
<dbReference type="GO" id="GO:0000978">
    <property type="term" value="F:RNA polymerase II cis-regulatory region sequence-specific DNA binding"/>
    <property type="evidence" value="ECO:0007669"/>
    <property type="project" value="TreeGrafter"/>
</dbReference>
<comment type="function">
    <text evidence="1">May be involved in transcriptional regulation.</text>
</comment>
<dbReference type="SUPFAM" id="SSF57667">
    <property type="entry name" value="beta-beta-alpha zinc fingers"/>
    <property type="match status" value="1"/>
</dbReference>
<dbReference type="GO" id="GO:0008270">
    <property type="term" value="F:zinc ion binding"/>
    <property type="evidence" value="ECO:0007669"/>
    <property type="project" value="UniProtKB-KW"/>
</dbReference>
<evidence type="ECO:0000256" key="9">
    <source>
        <dbReference type="ARBA" id="ARBA00023125"/>
    </source>
</evidence>
<dbReference type="Proteomes" id="UP001283361">
    <property type="component" value="Unassembled WGS sequence"/>
</dbReference>
<dbReference type="InterPro" id="IPR050527">
    <property type="entry name" value="Snail/Krueppel_Znf"/>
</dbReference>
<evidence type="ECO:0000256" key="8">
    <source>
        <dbReference type="ARBA" id="ARBA00023015"/>
    </source>
</evidence>
<proteinExistence type="inferred from homology"/>
<dbReference type="InterPro" id="IPR013087">
    <property type="entry name" value="Znf_C2H2_type"/>
</dbReference>
<keyword evidence="9" id="KW-0238">DNA-binding</keyword>
<sequence length="202" mass="22887">MTLENSTLPECYPLTNSQETKQELLSNILHFQLQSTIVTVKEKGQKENKRIERYGNSKPSPTEEKSMIPVCDKEIENLQPSESQDYQSTCNARHQRARVMCTSGSTGSYGDLSKSEKWDNAFLFNGALSRHLCLQSGEKPYKCEECDKTFSFNGALRRHLSLHSGDRPYKCACNTNTHILQDSRDVQQNLAIDEVVYGIPVC</sequence>
<dbReference type="Gene3D" id="3.30.160.60">
    <property type="entry name" value="Classic Zinc Finger"/>
    <property type="match status" value="1"/>
</dbReference>
<evidence type="ECO:0000256" key="12">
    <source>
        <dbReference type="PROSITE-ProRule" id="PRU00042"/>
    </source>
</evidence>
<comment type="caution">
    <text evidence="15">The sequence shown here is derived from an EMBL/GenBank/DDBJ whole genome shotgun (WGS) entry which is preliminary data.</text>
</comment>
<accession>A0AAE0XW08</accession>
<feature type="region of interest" description="Disordered" evidence="13">
    <location>
        <begin position="44"/>
        <end position="66"/>
    </location>
</feature>
<evidence type="ECO:0000256" key="5">
    <source>
        <dbReference type="ARBA" id="ARBA00022737"/>
    </source>
</evidence>
<protein>
    <recommendedName>
        <fullName evidence="14">C2H2-type domain-containing protein</fullName>
    </recommendedName>
</protein>
<evidence type="ECO:0000256" key="13">
    <source>
        <dbReference type="SAM" id="MobiDB-lite"/>
    </source>
</evidence>
<dbReference type="AlphaFoldDB" id="A0AAE0XW08"/>
<dbReference type="InterPro" id="IPR036236">
    <property type="entry name" value="Znf_C2H2_sf"/>
</dbReference>